<gene>
    <name evidence="1" type="ORF">COLO4_35633</name>
</gene>
<evidence type="ECO:0000313" key="2">
    <source>
        <dbReference type="Proteomes" id="UP000187203"/>
    </source>
</evidence>
<evidence type="ECO:0000313" key="1">
    <source>
        <dbReference type="EMBL" id="OMO56450.1"/>
    </source>
</evidence>
<dbReference type="Proteomes" id="UP000187203">
    <property type="component" value="Unassembled WGS sequence"/>
</dbReference>
<name>A0A1R3GEK5_9ROSI</name>
<comment type="caution">
    <text evidence="1">The sequence shown here is derived from an EMBL/GenBank/DDBJ whole genome shotgun (WGS) entry which is preliminary data.</text>
</comment>
<reference evidence="2" key="1">
    <citation type="submission" date="2013-09" db="EMBL/GenBank/DDBJ databases">
        <title>Corchorus olitorius genome sequencing.</title>
        <authorList>
            <person name="Alam M."/>
            <person name="Haque M.S."/>
            <person name="Islam M.S."/>
            <person name="Emdad E.M."/>
            <person name="Islam M.M."/>
            <person name="Ahmed B."/>
            <person name="Halim A."/>
            <person name="Hossen Q.M.M."/>
            <person name="Hossain M.Z."/>
            <person name="Ahmed R."/>
            <person name="Khan M.M."/>
            <person name="Islam R."/>
            <person name="Rashid M.M."/>
            <person name="Khan S.A."/>
            <person name="Rahman M.S."/>
            <person name="Alam M."/>
            <person name="Yahiya A.S."/>
            <person name="Khan M.S."/>
            <person name="Azam M.S."/>
            <person name="Haque T."/>
            <person name="Lashkar M.Z.H."/>
            <person name="Akhand A.I."/>
            <person name="Morshed G."/>
            <person name="Roy S."/>
            <person name="Uddin K.S."/>
            <person name="Rabeya T."/>
            <person name="Hossain A.S."/>
            <person name="Chowdhury A."/>
            <person name="Snigdha A.R."/>
            <person name="Mortoza M.S."/>
            <person name="Matin S.A."/>
            <person name="Hoque S.M.E."/>
            <person name="Islam M.K."/>
            <person name="Roy D.K."/>
            <person name="Haider R."/>
            <person name="Moosa M.M."/>
            <person name="Elias S.M."/>
            <person name="Hasan A.M."/>
            <person name="Jahan S."/>
            <person name="Shafiuddin M."/>
            <person name="Mahmood N."/>
            <person name="Shommy N.S."/>
        </authorList>
    </citation>
    <scope>NUCLEOTIDE SEQUENCE [LARGE SCALE GENOMIC DNA]</scope>
    <source>
        <strain evidence="2">cv. O-4</strain>
    </source>
</reference>
<proteinExistence type="predicted"/>
<sequence length="38" mass="4135">MALKAGLDSAVAASCSTDEQSNLNAIMKPKTSHWKWNE</sequence>
<protein>
    <submittedName>
        <fullName evidence="1">Uncharacterized protein</fullName>
    </submittedName>
</protein>
<keyword evidence="2" id="KW-1185">Reference proteome</keyword>
<dbReference type="AlphaFoldDB" id="A0A1R3GEK5"/>
<organism evidence="1 2">
    <name type="scientific">Corchorus olitorius</name>
    <dbReference type="NCBI Taxonomy" id="93759"/>
    <lineage>
        <taxon>Eukaryota</taxon>
        <taxon>Viridiplantae</taxon>
        <taxon>Streptophyta</taxon>
        <taxon>Embryophyta</taxon>
        <taxon>Tracheophyta</taxon>
        <taxon>Spermatophyta</taxon>
        <taxon>Magnoliopsida</taxon>
        <taxon>eudicotyledons</taxon>
        <taxon>Gunneridae</taxon>
        <taxon>Pentapetalae</taxon>
        <taxon>rosids</taxon>
        <taxon>malvids</taxon>
        <taxon>Malvales</taxon>
        <taxon>Malvaceae</taxon>
        <taxon>Grewioideae</taxon>
        <taxon>Apeibeae</taxon>
        <taxon>Corchorus</taxon>
    </lineage>
</organism>
<accession>A0A1R3GEK5</accession>
<dbReference type="EMBL" id="AWUE01022744">
    <property type="protein sequence ID" value="OMO56450.1"/>
    <property type="molecule type" value="Genomic_DNA"/>
</dbReference>